<accession>A0A6J6NFI7</accession>
<evidence type="ECO:0000256" key="1">
    <source>
        <dbReference type="ARBA" id="ARBA00004651"/>
    </source>
</evidence>
<sequence length="174" mass="18408">MEALLRRPIFRVAPVALMLIALQRVAIADIRFWGVAPQIVLAFCASAGIAGGADRGAWMGFVVGLMFDLGTGSLLGQHALAYGLAGYTAGLVNVVAVDPHWWLSMLFVGLGSAVGEFTVPVVKTFVSDGGWHGERLSSILPVVAITSAVVSFAFMPLGRWSLAIRKKTWKAPAA</sequence>
<proteinExistence type="predicted"/>
<dbReference type="AlphaFoldDB" id="A0A6J6NFI7"/>
<dbReference type="EMBL" id="CAEZXM010000047">
    <property type="protein sequence ID" value="CAB4683788.1"/>
    <property type="molecule type" value="Genomic_DNA"/>
</dbReference>
<feature type="transmembrane region" description="Helical" evidence="7">
    <location>
        <begin position="38"/>
        <end position="67"/>
    </location>
</feature>
<evidence type="ECO:0000256" key="6">
    <source>
        <dbReference type="ARBA" id="ARBA00023136"/>
    </source>
</evidence>
<feature type="transmembrane region" description="Helical" evidence="7">
    <location>
        <begin position="138"/>
        <end position="157"/>
    </location>
</feature>
<comment type="subcellular location">
    <subcellularLocation>
        <location evidence="1">Cell membrane</location>
        <topology evidence="1">Multi-pass membrane protein</topology>
    </subcellularLocation>
</comment>
<dbReference type="GO" id="GO:0005886">
    <property type="term" value="C:plasma membrane"/>
    <property type="evidence" value="ECO:0007669"/>
    <property type="project" value="UniProtKB-SubCell"/>
</dbReference>
<keyword evidence="4" id="KW-0133">Cell shape</keyword>
<keyword evidence="2" id="KW-1003">Cell membrane</keyword>
<dbReference type="NCBIfam" id="TIGR03426">
    <property type="entry name" value="shape_MreD"/>
    <property type="match status" value="1"/>
</dbReference>
<evidence type="ECO:0000313" key="8">
    <source>
        <dbReference type="EMBL" id="CAB4683788.1"/>
    </source>
</evidence>
<evidence type="ECO:0000256" key="2">
    <source>
        <dbReference type="ARBA" id="ARBA00022475"/>
    </source>
</evidence>
<evidence type="ECO:0000256" key="5">
    <source>
        <dbReference type="ARBA" id="ARBA00022989"/>
    </source>
</evidence>
<dbReference type="InterPro" id="IPR007227">
    <property type="entry name" value="Cell_shape_determining_MreD"/>
</dbReference>
<evidence type="ECO:0000256" key="3">
    <source>
        <dbReference type="ARBA" id="ARBA00022692"/>
    </source>
</evidence>
<protein>
    <submittedName>
        <fullName evidence="8">Unannotated protein</fullName>
    </submittedName>
</protein>
<organism evidence="8">
    <name type="scientific">freshwater metagenome</name>
    <dbReference type="NCBI Taxonomy" id="449393"/>
    <lineage>
        <taxon>unclassified sequences</taxon>
        <taxon>metagenomes</taxon>
        <taxon>ecological metagenomes</taxon>
    </lineage>
</organism>
<dbReference type="GO" id="GO:0008360">
    <property type="term" value="P:regulation of cell shape"/>
    <property type="evidence" value="ECO:0007669"/>
    <property type="project" value="UniProtKB-KW"/>
</dbReference>
<gene>
    <name evidence="8" type="ORF">UFOPK2366_00373</name>
</gene>
<keyword evidence="6 7" id="KW-0472">Membrane</keyword>
<name>A0A6J6NFI7_9ZZZZ</name>
<evidence type="ECO:0000256" key="4">
    <source>
        <dbReference type="ARBA" id="ARBA00022960"/>
    </source>
</evidence>
<feature type="transmembrane region" description="Helical" evidence="7">
    <location>
        <begin position="79"/>
        <end position="97"/>
    </location>
</feature>
<reference evidence="8" key="1">
    <citation type="submission" date="2020-05" db="EMBL/GenBank/DDBJ databases">
        <authorList>
            <person name="Chiriac C."/>
            <person name="Salcher M."/>
            <person name="Ghai R."/>
            <person name="Kavagutti S V."/>
        </authorList>
    </citation>
    <scope>NUCLEOTIDE SEQUENCE</scope>
</reference>
<evidence type="ECO:0000256" key="7">
    <source>
        <dbReference type="SAM" id="Phobius"/>
    </source>
</evidence>
<dbReference type="Pfam" id="PF04093">
    <property type="entry name" value="MreD"/>
    <property type="match status" value="1"/>
</dbReference>
<keyword evidence="3 7" id="KW-0812">Transmembrane</keyword>
<keyword evidence="5 7" id="KW-1133">Transmembrane helix</keyword>